<name>A0ABY6Z0M0_9BACL</name>
<feature type="region of interest" description="Disordered" evidence="1">
    <location>
        <begin position="209"/>
        <end position="243"/>
    </location>
</feature>
<proteinExistence type="predicted"/>
<protein>
    <submittedName>
        <fullName evidence="2">Uncharacterized protein</fullName>
    </submittedName>
</protein>
<feature type="compositionally biased region" description="Pro residues" evidence="1">
    <location>
        <begin position="220"/>
        <end position="229"/>
    </location>
</feature>
<feature type="region of interest" description="Disordered" evidence="1">
    <location>
        <begin position="1"/>
        <end position="162"/>
    </location>
</feature>
<evidence type="ECO:0000313" key="2">
    <source>
        <dbReference type="EMBL" id="WAH36405.1"/>
    </source>
</evidence>
<dbReference type="RefSeq" id="WP_268043744.1">
    <property type="nucleotide sequence ID" value="NZ_CP104064.1"/>
</dbReference>
<evidence type="ECO:0000256" key="1">
    <source>
        <dbReference type="SAM" id="MobiDB-lite"/>
    </source>
</evidence>
<feature type="compositionally biased region" description="Basic residues" evidence="1">
    <location>
        <begin position="87"/>
        <end position="102"/>
    </location>
</feature>
<reference evidence="2" key="1">
    <citation type="submission" date="2022-08" db="EMBL/GenBank/DDBJ databases">
        <title>Alicyclobacillus dauci DSM2870, complete genome.</title>
        <authorList>
            <person name="Wang Q."/>
            <person name="Cai R."/>
            <person name="Wang Z."/>
        </authorList>
    </citation>
    <scope>NUCLEOTIDE SEQUENCE</scope>
    <source>
        <strain evidence="2">DSM 28700</strain>
    </source>
</reference>
<keyword evidence="3" id="KW-1185">Reference proteome</keyword>
<dbReference type="EMBL" id="CP104064">
    <property type="protein sequence ID" value="WAH36405.1"/>
    <property type="molecule type" value="Genomic_DNA"/>
</dbReference>
<feature type="compositionally biased region" description="Low complexity" evidence="1">
    <location>
        <begin position="23"/>
        <end position="32"/>
    </location>
</feature>
<accession>A0ABY6Z0M0</accession>
<sequence>MISNILKGLLKSPTSETAESTDDPASSTSPSSKPGDGVQSIDSQSMFGNPYSHLPGGVPGAPIGGQSDATRSVSPAPSQTAVEPAAPRRRGLLGLFRRKAAARQRSNPTGRTTTNGILNREGANRRPQANQHMYPGGQPHTGLGGAWGQHMRGGAPGHPAQRPIQMPNQFMGIERFGRPPMNRPMTGPIHRQMHGPARPGLPYQQVPMHPGSLGQRPMMMTPPPQPTHPYHPNTNGGHMQRHW</sequence>
<dbReference type="Proteomes" id="UP001164803">
    <property type="component" value="Chromosome"/>
</dbReference>
<gene>
    <name evidence="2" type="ORF">NZD86_19625</name>
</gene>
<feature type="compositionally biased region" description="Polar residues" evidence="1">
    <location>
        <begin position="104"/>
        <end position="117"/>
    </location>
</feature>
<organism evidence="2 3">
    <name type="scientific">Alicyclobacillus dauci</name>
    <dbReference type="NCBI Taxonomy" id="1475485"/>
    <lineage>
        <taxon>Bacteria</taxon>
        <taxon>Bacillati</taxon>
        <taxon>Bacillota</taxon>
        <taxon>Bacilli</taxon>
        <taxon>Bacillales</taxon>
        <taxon>Alicyclobacillaceae</taxon>
        <taxon>Alicyclobacillus</taxon>
    </lineage>
</organism>
<feature type="compositionally biased region" description="Polar residues" evidence="1">
    <location>
        <begin position="67"/>
        <end position="81"/>
    </location>
</feature>
<evidence type="ECO:0000313" key="3">
    <source>
        <dbReference type="Proteomes" id="UP001164803"/>
    </source>
</evidence>